<keyword evidence="2" id="KW-0378">Hydrolase</keyword>
<keyword evidence="3" id="KW-1185">Reference proteome</keyword>
<keyword evidence="2" id="KW-0540">Nuclease</keyword>
<name>A0A6M0Q4G0_9BACI</name>
<dbReference type="EMBL" id="JAAIWM010000001">
    <property type="protein sequence ID" value="NEY71104.1"/>
    <property type="molecule type" value="Genomic_DNA"/>
</dbReference>
<dbReference type="AlphaFoldDB" id="A0A6M0Q4G0"/>
<keyword evidence="2" id="KW-0255">Endonuclease</keyword>
<gene>
    <name evidence="2" type="ORF">G4D63_05035</name>
</gene>
<evidence type="ECO:0000313" key="3">
    <source>
        <dbReference type="Proteomes" id="UP000481043"/>
    </source>
</evidence>
<dbReference type="Proteomes" id="UP000481043">
    <property type="component" value="Unassembled WGS sequence"/>
</dbReference>
<proteinExistence type="predicted"/>
<dbReference type="GO" id="GO:0004519">
    <property type="term" value="F:endonuclease activity"/>
    <property type="evidence" value="ECO:0007669"/>
    <property type="project" value="UniProtKB-KW"/>
</dbReference>
<feature type="domain" description="HNH nuclease" evidence="1">
    <location>
        <begin position="218"/>
        <end position="270"/>
    </location>
</feature>
<protein>
    <submittedName>
        <fullName evidence="2">HNH endonuclease</fullName>
    </submittedName>
</protein>
<comment type="caution">
    <text evidence="2">The sequence shown here is derived from an EMBL/GenBank/DDBJ whole genome shotgun (WGS) entry which is preliminary data.</text>
</comment>
<sequence>MKQHGATPLDHLLDEGIQITEKYKEDITEISDFKIGETYSPWKIALFSKTYTIQNGIYPIYGDIARDNKAILIVANLNKGVHPNKWLEEDFVLKYYFKKTPQGTYNHKYNREIIESKQKGIPLFVFIKEDSIKDGNNLFLNGIFEYKNHYTEEDGKQWFKLIRAQVSESYYRRPSYRTEREDIEESVEAGETEVVAMTKARLGQRKFKKILLQNKKCCNICGLRDVRFLIASHIKAWSKSNNKERLDPNNGLLLCPNHDSVFDKGYITFDEKGKILISERLDESTFSLLNIHEGIKIQLNKKEQDYMDWHRTYFKEINKSNL</sequence>
<reference evidence="2 3" key="1">
    <citation type="submission" date="2020-02" db="EMBL/GenBank/DDBJ databases">
        <title>Bacillus aquiflavi sp. nov., isolated from yellow water of strong flavor Chinese baijiu in Yibin region of China.</title>
        <authorList>
            <person name="Xie J."/>
        </authorList>
    </citation>
    <scope>NUCLEOTIDE SEQUENCE [LARGE SCALE GENOMIC DNA]</scope>
    <source>
        <strain evidence="2 3">SA4</strain>
    </source>
</reference>
<evidence type="ECO:0000259" key="1">
    <source>
        <dbReference type="Pfam" id="PF13391"/>
    </source>
</evidence>
<accession>A0A6M0Q4G0</accession>
<organism evidence="2 3">
    <name type="scientific">Bacillus mesophilus</name>
    <dbReference type="NCBI Taxonomy" id="1808955"/>
    <lineage>
        <taxon>Bacteria</taxon>
        <taxon>Bacillati</taxon>
        <taxon>Bacillota</taxon>
        <taxon>Bacilli</taxon>
        <taxon>Bacillales</taxon>
        <taxon>Bacillaceae</taxon>
        <taxon>Bacillus</taxon>
    </lineage>
</organism>
<dbReference type="InterPro" id="IPR003615">
    <property type="entry name" value="HNH_nuc"/>
</dbReference>
<dbReference type="Pfam" id="PF13391">
    <property type="entry name" value="HNH_2"/>
    <property type="match status" value="1"/>
</dbReference>
<evidence type="ECO:0000313" key="2">
    <source>
        <dbReference type="EMBL" id="NEY71104.1"/>
    </source>
</evidence>